<gene>
    <name evidence="2" type="ORF">DB31_2342</name>
</gene>
<sequence>MRRTTLTNDFSWSKSRHEKFSECLRAYYLYYYRSWGGWEAEAAKDVRELYVLKKLNNRYTWAGSVVHECVRDVLLDWRAGRSVDPAEAEARARRLMQDDFRHSQKKAYWTQKHRKSFTGLVEHEYAEPVTDEAWKQNWETVRQALSWFFSSRWPALARSLKPAQWLEVDAGFDFSSFTLDGLKVFAIPDFAYVDDTGAPVVVDWKTGKAREGYDDQVLGYALYVSQRYKFPLEKVRASLVYLNEGLEQDVHVDLEAMDAFKGRFAQSVARMREVLADPATNAPKDVSVFPQSEDLSPCVRCVFRRPCGRQEAAAQFQAQQQQQAQTSAPKVA</sequence>
<protein>
    <recommendedName>
        <fullName evidence="1">PD-(D/E)XK endonuclease-like domain-containing protein</fullName>
    </recommendedName>
</protein>
<comment type="caution">
    <text evidence="2">The sequence shown here is derived from an EMBL/GenBank/DDBJ whole genome shotgun (WGS) entry which is preliminary data.</text>
</comment>
<dbReference type="InterPro" id="IPR011604">
    <property type="entry name" value="PDDEXK-like_dom_sf"/>
</dbReference>
<dbReference type="AlphaFoldDB" id="A0A085W8B7"/>
<dbReference type="RefSeq" id="WP_044195048.1">
    <property type="nucleotide sequence ID" value="NZ_JMCB01000015.1"/>
</dbReference>
<evidence type="ECO:0000313" key="3">
    <source>
        <dbReference type="Proteomes" id="UP000028725"/>
    </source>
</evidence>
<dbReference type="Pfam" id="PF12705">
    <property type="entry name" value="PDDEXK_1"/>
    <property type="match status" value="1"/>
</dbReference>
<dbReference type="Gene3D" id="3.90.320.10">
    <property type="match status" value="1"/>
</dbReference>
<dbReference type="EMBL" id="JMCB01000015">
    <property type="protein sequence ID" value="KFE63930.1"/>
    <property type="molecule type" value="Genomic_DNA"/>
</dbReference>
<dbReference type="InterPro" id="IPR038726">
    <property type="entry name" value="PDDEXK_AddAB-type"/>
</dbReference>
<dbReference type="OrthoDB" id="9768303at2"/>
<dbReference type="STRING" id="394096.DB31_2342"/>
<keyword evidence="3" id="KW-1185">Reference proteome</keyword>
<organism evidence="2 3">
    <name type="scientific">Hyalangium minutum</name>
    <dbReference type="NCBI Taxonomy" id="394096"/>
    <lineage>
        <taxon>Bacteria</taxon>
        <taxon>Pseudomonadati</taxon>
        <taxon>Myxococcota</taxon>
        <taxon>Myxococcia</taxon>
        <taxon>Myxococcales</taxon>
        <taxon>Cystobacterineae</taxon>
        <taxon>Archangiaceae</taxon>
        <taxon>Hyalangium</taxon>
    </lineage>
</organism>
<reference evidence="2 3" key="1">
    <citation type="submission" date="2014-04" db="EMBL/GenBank/DDBJ databases">
        <title>Genome assembly of Hyalangium minutum DSM 14724.</title>
        <authorList>
            <person name="Sharma G."/>
            <person name="Subramanian S."/>
        </authorList>
    </citation>
    <scope>NUCLEOTIDE SEQUENCE [LARGE SCALE GENOMIC DNA]</scope>
    <source>
        <strain evidence="2 3">DSM 14724</strain>
    </source>
</reference>
<evidence type="ECO:0000313" key="2">
    <source>
        <dbReference type="EMBL" id="KFE63930.1"/>
    </source>
</evidence>
<name>A0A085W8B7_9BACT</name>
<dbReference type="Proteomes" id="UP000028725">
    <property type="component" value="Unassembled WGS sequence"/>
</dbReference>
<accession>A0A085W8B7</accession>
<feature type="domain" description="PD-(D/E)XK endonuclease-like" evidence="1">
    <location>
        <begin position="11"/>
        <end position="307"/>
    </location>
</feature>
<dbReference type="PATRIC" id="fig|394096.3.peg.6674"/>
<evidence type="ECO:0000259" key="1">
    <source>
        <dbReference type="Pfam" id="PF12705"/>
    </source>
</evidence>
<proteinExistence type="predicted"/>